<evidence type="ECO:0000313" key="2">
    <source>
        <dbReference type="EMBL" id="BAD21591.1"/>
    </source>
</evidence>
<evidence type="ECO:0000313" key="4">
    <source>
        <dbReference type="Proteomes" id="UP000000763"/>
    </source>
</evidence>
<evidence type="ECO:0000256" key="1">
    <source>
        <dbReference type="SAM" id="MobiDB-lite"/>
    </source>
</evidence>
<feature type="region of interest" description="Disordered" evidence="1">
    <location>
        <begin position="57"/>
        <end position="76"/>
    </location>
</feature>
<evidence type="ECO:0000313" key="3">
    <source>
        <dbReference type="EMBL" id="BAD22028.1"/>
    </source>
</evidence>
<reference evidence="4" key="4">
    <citation type="journal article" date="2008" name="Nucleic Acids Res.">
        <title>The rice annotation project database (RAP-DB): 2008 update.</title>
        <authorList>
            <consortium name="The rice annotation project (RAP)"/>
        </authorList>
    </citation>
    <scope>GENOME REANNOTATION</scope>
    <source>
        <strain evidence="4">cv. Nipponbare</strain>
    </source>
</reference>
<protein>
    <submittedName>
        <fullName evidence="3">Uncharacterized protein</fullName>
    </submittedName>
</protein>
<organism evidence="3 4">
    <name type="scientific">Oryza sativa subsp. japonica</name>
    <name type="common">Rice</name>
    <dbReference type="NCBI Taxonomy" id="39947"/>
    <lineage>
        <taxon>Eukaryota</taxon>
        <taxon>Viridiplantae</taxon>
        <taxon>Streptophyta</taxon>
        <taxon>Embryophyta</taxon>
        <taxon>Tracheophyta</taxon>
        <taxon>Spermatophyta</taxon>
        <taxon>Magnoliopsida</taxon>
        <taxon>Liliopsida</taxon>
        <taxon>Poales</taxon>
        <taxon>Poaceae</taxon>
        <taxon>BOP clade</taxon>
        <taxon>Oryzoideae</taxon>
        <taxon>Oryzeae</taxon>
        <taxon>Oryzinae</taxon>
        <taxon>Oryza</taxon>
        <taxon>Oryza sativa</taxon>
    </lineage>
</organism>
<reference evidence="3" key="2">
    <citation type="submission" date="2002-05" db="EMBL/GenBank/DDBJ databases">
        <title>Oryza sativa nipponbare(GA3) genomic DNA, chromosome 2, PAC clone:P0016F11.</title>
        <authorList>
            <person name="Sasaki T."/>
            <person name="Matsumoto T."/>
            <person name="Katayose Y."/>
        </authorList>
    </citation>
    <scope>NUCLEOTIDE SEQUENCE</scope>
</reference>
<feature type="region of interest" description="Disordered" evidence="1">
    <location>
        <begin position="1"/>
        <end position="44"/>
    </location>
</feature>
<name>Q6K5X0_ORYSJ</name>
<gene>
    <name evidence="2" type="ORF">OJ1116_E04.15</name>
    <name evidence="3" type="ORF">P0016F11.7</name>
</gene>
<proteinExistence type="predicted"/>
<dbReference type="EMBL" id="AP005303">
    <property type="protein sequence ID" value="BAD22028.1"/>
    <property type="molecule type" value="Genomic_DNA"/>
</dbReference>
<accession>Q6K5X0</accession>
<reference evidence="4" key="3">
    <citation type="journal article" date="2005" name="Nature">
        <title>The map-based sequence of the rice genome.</title>
        <authorList>
            <consortium name="International rice genome sequencing project (IRGSP)"/>
            <person name="Matsumoto T."/>
            <person name="Wu J."/>
            <person name="Kanamori H."/>
            <person name="Katayose Y."/>
            <person name="Fujisawa M."/>
            <person name="Namiki N."/>
            <person name="Mizuno H."/>
            <person name="Yamamoto K."/>
            <person name="Antonio B.A."/>
            <person name="Baba T."/>
            <person name="Sakata K."/>
            <person name="Nagamura Y."/>
            <person name="Aoki H."/>
            <person name="Arikawa K."/>
            <person name="Arita K."/>
            <person name="Bito T."/>
            <person name="Chiden Y."/>
            <person name="Fujitsuka N."/>
            <person name="Fukunaka R."/>
            <person name="Hamada M."/>
            <person name="Harada C."/>
            <person name="Hayashi A."/>
            <person name="Hijishita S."/>
            <person name="Honda M."/>
            <person name="Hosokawa S."/>
            <person name="Ichikawa Y."/>
            <person name="Idonuma A."/>
            <person name="Iijima M."/>
            <person name="Ikeda M."/>
            <person name="Ikeno M."/>
            <person name="Ito K."/>
            <person name="Ito S."/>
            <person name="Ito T."/>
            <person name="Ito Y."/>
            <person name="Ito Y."/>
            <person name="Iwabuchi A."/>
            <person name="Kamiya K."/>
            <person name="Karasawa W."/>
            <person name="Kurita K."/>
            <person name="Katagiri S."/>
            <person name="Kikuta A."/>
            <person name="Kobayashi H."/>
            <person name="Kobayashi N."/>
            <person name="Machita K."/>
            <person name="Maehara T."/>
            <person name="Masukawa M."/>
            <person name="Mizubayashi T."/>
            <person name="Mukai Y."/>
            <person name="Nagasaki H."/>
            <person name="Nagata Y."/>
            <person name="Naito S."/>
            <person name="Nakashima M."/>
            <person name="Nakama Y."/>
            <person name="Nakamichi Y."/>
            <person name="Nakamura M."/>
            <person name="Meguro A."/>
            <person name="Negishi M."/>
            <person name="Ohta I."/>
            <person name="Ohta T."/>
            <person name="Okamoto M."/>
            <person name="Ono N."/>
            <person name="Saji S."/>
            <person name="Sakaguchi M."/>
            <person name="Sakai K."/>
            <person name="Shibata M."/>
            <person name="Shimokawa T."/>
            <person name="Song J."/>
            <person name="Takazaki Y."/>
            <person name="Terasawa K."/>
            <person name="Tsugane M."/>
            <person name="Tsuji K."/>
            <person name="Ueda S."/>
            <person name="Waki K."/>
            <person name="Yamagata H."/>
            <person name="Yamamoto M."/>
            <person name="Yamamoto S."/>
            <person name="Yamane H."/>
            <person name="Yoshiki S."/>
            <person name="Yoshihara R."/>
            <person name="Yukawa K."/>
            <person name="Zhong H."/>
            <person name="Yano M."/>
            <person name="Yuan Q."/>
            <person name="Ouyang S."/>
            <person name="Liu J."/>
            <person name="Jones K.M."/>
            <person name="Gansberger K."/>
            <person name="Moffat K."/>
            <person name="Hill J."/>
            <person name="Bera J."/>
            <person name="Fadrosh D."/>
            <person name="Jin S."/>
            <person name="Johri S."/>
            <person name="Kim M."/>
            <person name="Overton L."/>
            <person name="Reardon M."/>
            <person name="Tsitrin T."/>
            <person name="Vuong H."/>
            <person name="Weaver B."/>
            <person name="Ciecko A."/>
            <person name="Tallon L."/>
            <person name="Jackson J."/>
            <person name="Pai G."/>
            <person name="Aken S.V."/>
            <person name="Utterback T."/>
            <person name="Reidmuller S."/>
            <person name="Feldblyum T."/>
            <person name="Hsiao J."/>
            <person name="Zismann V."/>
            <person name="Iobst S."/>
            <person name="de Vazeille A.R."/>
            <person name="Buell C.R."/>
            <person name="Ying K."/>
            <person name="Li Y."/>
            <person name="Lu T."/>
            <person name="Huang Y."/>
            <person name="Zhao Q."/>
            <person name="Feng Q."/>
            <person name="Zhang L."/>
            <person name="Zhu J."/>
            <person name="Weng Q."/>
            <person name="Mu J."/>
            <person name="Lu Y."/>
            <person name="Fan D."/>
            <person name="Liu Y."/>
            <person name="Guan J."/>
            <person name="Zhang Y."/>
            <person name="Yu S."/>
            <person name="Liu X."/>
            <person name="Zhang Y."/>
            <person name="Hong G."/>
            <person name="Han B."/>
            <person name="Choisne N."/>
            <person name="Demange N."/>
            <person name="Orjeda G."/>
            <person name="Samain S."/>
            <person name="Cattolico L."/>
            <person name="Pelletier E."/>
            <person name="Couloux A."/>
            <person name="Segurens B."/>
            <person name="Wincker P."/>
            <person name="D'Hont A."/>
            <person name="Scarpelli C."/>
            <person name="Weissenbach J."/>
            <person name="Salanoubat M."/>
            <person name="Quetier F."/>
            <person name="Yu Y."/>
            <person name="Kim H.R."/>
            <person name="Rambo T."/>
            <person name="Currie J."/>
            <person name="Collura K."/>
            <person name="Luo M."/>
            <person name="Yang T."/>
            <person name="Ammiraju J.S.S."/>
            <person name="Engler F."/>
            <person name="Soderlund C."/>
            <person name="Wing R.A."/>
            <person name="Palmer L.E."/>
            <person name="de la Bastide M."/>
            <person name="Spiegel L."/>
            <person name="Nascimento L."/>
            <person name="Zutavern T."/>
            <person name="O'Shaughnessy A."/>
            <person name="Dike S."/>
            <person name="Dedhia N."/>
            <person name="Preston R."/>
            <person name="Balija V."/>
            <person name="McCombie W.R."/>
            <person name="Chow T."/>
            <person name="Chen H."/>
            <person name="Chung M."/>
            <person name="Chen C."/>
            <person name="Shaw J."/>
            <person name="Wu H."/>
            <person name="Hsiao K."/>
            <person name="Chao Y."/>
            <person name="Chu M."/>
            <person name="Cheng C."/>
            <person name="Hour A."/>
            <person name="Lee P."/>
            <person name="Lin S."/>
            <person name="Lin Y."/>
            <person name="Liou J."/>
            <person name="Liu S."/>
            <person name="Hsing Y."/>
            <person name="Raghuvanshi S."/>
            <person name="Mohanty A."/>
            <person name="Bharti A.K."/>
            <person name="Gaur A."/>
            <person name="Gupta V."/>
            <person name="Kumar D."/>
            <person name="Ravi V."/>
            <person name="Vij S."/>
            <person name="Kapur A."/>
            <person name="Khurana P."/>
            <person name="Khurana P."/>
            <person name="Khurana J.P."/>
            <person name="Tyagi A.K."/>
            <person name="Gaikwad K."/>
            <person name="Singh A."/>
            <person name="Dalal V."/>
            <person name="Srivastava S."/>
            <person name="Dixit A."/>
            <person name="Pal A.K."/>
            <person name="Ghazi I.A."/>
            <person name="Yadav M."/>
            <person name="Pandit A."/>
            <person name="Bhargava A."/>
            <person name="Sureshbabu K."/>
            <person name="Batra K."/>
            <person name="Sharma T.R."/>
            <person name="Mohapatra T."/>
            <person name="Singh N.K."/>
            <person name="Messing J."/>
            <person name="Nelson A.B."/>
            <person name="Fuks G."/>
            <person name="Kavchok S."/>
            <person name="Keizer G."/>
            <person name="Linton E."/>
            <person name="Llaca V."/>
            <person name="Song R."/>
            <person name="Tanyolac B."/>
            <person name="Young S."/>
            <person name="Ho-Il K."/>
            <person name="Hahn J.H."/>
            <person name="Sangsakoo G."/>
            <person name="Vanavichit A."/>
            <person name="de Mattos Luiz.A.T."/>
            <person name="Zimmer P.D."/>
            <person name="Malone G."/>
            <person name="Dellagostin O."/>
            <person name="de Oliveira A.C."/>
            <person name="Bevan M."/>
            <person name="Bancroft I."/>
            <person name="Minx P."/>
            <person name="Cordum H."/>
            <person name="Wilson R."/>
            <person name="Cheng Z."/>
            <person name="Jin W."/>
            <person name="Jiang J."/>
            <person name="Leong S.A."/>
            <person name="Iwama H."/>
            <person name="Gojobori T."/>
            <person name="Itoh T."/>
            <person name="Niimura Y."/>
            <person name="Fujii Y."/>
            <person name="Habara T."/>
            <person name="Sakai H."/>
            <person name="Sato Y."/>
            <person name="Wilson G."/>
            <person name="Kumar K."/>
            <person name="McCouch S."/>
            <person name="Juretic N."/>
            <person name="Hoen D."/>
            <person name="Wright S."/>
            <person name="Bruskiewich R."/>
            <person name="Bureau T."/>
            <person name="Miyao A."/>
            <person name="Hirochika H."/>
            <person name="Nishikawa T."/>
            <person name="Kadowaki K."/>
            <person name="Sugiura M."/>
            <person name="Burr B."/>
            <person name="Sasaki T."/>
        </authorList>
    </citation>
    <scope>NUCLEOTIDE SEQUENCE [LARGE SCALE GENOMIC DNA]</scope>
    <source>
        <strain evidence="4">cv. Nipponbare</strain>
    </source>
</reference>
<dbReference type="Proteomes" id="UP000000763">
    <property type="component" value="Chromosome 2"/>
</dbReference>
<dbReference type="AlphaFoldDB" id="Q6K5X0"/>
<feature type="compositionally biased region" description="Low complexity" evidence="1">
    <location>
        <begin position="14"/>
        <end position="28"/>
    </location>
</feature>
<feature type="compositionally biased region" description="Basic and acidic residues" evidence="1">
    <location>
        <begin position="29"/>
        <end position="42"/>
    </location>
</feature>
<dbReference type="EMBL" id="AP004081">
    <property type="protein sequence ID" value="BAD21591.1"/>
    <property type="molecule type" value="Genomic_DNA"/>
</dbReference>
<reference evidence="2" key="1">
    <citation type="submission" date="2001-08" db="EMBL/GenBank/DDBJ databases">
        <title>Oryza sativa nipponbare(GA3) genomic DNA, chromosome 2, BAC clone:OJ1116_E04.</title>
        <authorList>
            <person name="Sasaki T."/>
            <person name="Matsumoto T."/>
            <person name="Yamamoto K."/>
        </authorList>
    </citation>
    <scope>NUCLEOTIDE SEQUENCE</scope>
</reference>
<sequence>MLSSLSGGQAMLDSKQGSSSSSKNLQGSMERERERERERDGVDEQWMMAMLEEWGEEMDRSSLLGRQPGRSSVGVE</sequence>